<keyword evidence="4" id="KW-1185">Reference proteome</keyword>
<organism evidence="3 4">
    <name type="scientific">Corchorus olitorius</name>
    <dbReference type="NCBI Taxonomy" id="93759"/>
    <lineage>
        <taxon>Eukaryota</taxon>
        <taxon>Viridiplantae</taxon>
        <taxon>Streptophyta</taxon>
        <taxon>Embryophyta</taxon>
        <taxon>Tracheophyta</taxon>
        <taxon>Spermatophyta</taxon>
        <taxon>Magnoliopsida</taxon>
        <taxon>eudicotyledons</taxon>
        <taxon>Gunneridae</taxon>
        <taxon>Pentapetalae</taxon>
        <taxon>rosids</taxon>
        <taxon>malvids</taxon>
        <taxon>Malvales</taxon>
        <taxon>Malvaceae</taxon>
        <taxon>Grewioideae</taxon>
        <taxon>Apeibeae</taxon>
        <taxon>Corchorus</taxon>
    </lineage>
</organism>
<name>A0A1R3H4L1_9ROSI</name>
<dbReference type="AlphaFoldDB" id="A0A1R3H4L1"/>
<dbReference type="STRING" id="93759.A0A1R3H4L1"/>
<proteinExistence type="inferred from homology"/>
<comment type="similarity">
    <text evidence="1">Belongs to the Ole e I family.</text>
</comment>
<evidence type="ECO:0000313" key="4">
    <source>
        <dbReference type="Proteomes" id="UP000187203"/>
    </source>
</evidence>
<reference evidence="4" key="1">
    <citation type="submission" date="2013-09" db="EMBL/GenBank/DDBJ databases">
        <title>Corchorus olitorius genome sequencing.</title>
        <authorList>
            <person name="Alam M."/>
            <person name="Haque M.S."/>
            <person name="Islam M.S."/>
            <person name="Emdad E.M."/>
            <person name="Islam M.M."/>
            <person name="Ahmed B."/>
            <person name="Halim A."/>
            <person name="Hossen Q.M.M."/>
            <person name="Hossain M.Z."/>
            <person name="Ahmed R."/>
            <person name="Khan M.M."/>
            <person name="Islam R."/>
            <person name="Rashid M.M."/>
            <person name="Khan S.A."/>
            <person name="Rahman M.S."/>
            <person name="Alam M."/>
            <person name="Yahiya A.S."/>
            <person name="Khan M.S."/>
            <person name="Azam M.S."/>
            <person name="Haque T."/>
            <person name="Lashkar M.Z.H."/>
            <person name="Akhand A.I."/>
            <person name="Morshed G."/>
            <person name="Roy S."/>
            <person name="Uddin K.S."/>
            <person name="Rabeya T."/>
            <person name="Hossain A.S."/>
            <person name="Chowdhury A."/>
            <person name="Snigdha A.R."/>
            <person name="Mortoza M.S."/>
            <person name="Matin S.A."/>
            <person name="Hoque S.M.E."/>
            <person name="Islam M.K."/>
            <person name="Roy D.K."/>
            <person name="Haider R."/>
            <person name="Moosa M.M."/>
            <person name="Elias S.M."/>
            <person name="Hasan A.M."/>
            <person name="Jahan S."/>
            <person name="Shafiuddin M."/>
            <person name="Mahmood N."/>
            <person name="Shommy N.S."/>
        </authorList>
    </citation>
    <scope>NUCLEOTIDE SEQUENCE [LARGE SCALE GENOMIC DNA]</scope>
    <source>
        <strain evidence="4">cv. O-4</strain>
    </source>
</reference>
<keyword evidence="2" id="KW-1015">Disulfide bond</keyword>
<dbReference type="PANTHER" id="PTHR31614">
    <property type="entry name" value="PROTEIN DOWNSTREAM OF FLC-RELATED"/>
    <property type="match status" value="1"/>
</dbReference>
<accession>A0A1R3H4L1</accession>
<dbReference type="EMBL" id="AWUE01020846">
    <property type="protein sequence ID" value="OMO65298.1"/>
    <property type="molecule type" value="Genomic_DNA"/>
</dbReference>
<protein>
    <submittedName>
        <fullName evidence="3">Pollen Ole e 1 allergen/extensin</fullName>
    </submittedName>
</protein>
<dbReference type="Proteomes" id="UP000187203">
    <property type="component" value="Unassembled WGS sequence"/>
</dbReference>
<dbReference type="Pfam" id="PF01190">
    <property type="entry name" value="Pollen_Ole_e_1"/>
    <property type="match status" value="1"/>
</dbReference>
<dbReference type="InterPro" id="IPR006041">
    <property type="entry name" value="Pollen_Ole_e1_allergen"/>
</dbReference>
<comment type="caution">
    <text evidence="3">The sequence shown here is derived from an EMBL/GenBank/DDBJ whole genome shotgun (WGS) entry which is preliminary data.</text>
</comment>
<evidence type="ECO:0000256" key="2">
    <source>
        <dbReference type="ARBA" id="ARBA00023157"/>
    </source>
</evidence>
<evidence type="ECO:0000313" key="3">
    <source>
        <dbReference type="EMBL" id="OMO65298.1"/>
    </source>
</evidence>
<sequence>MVYNFIGGIIIEKSIHQNRVAVAESCGINRIMAKAKLLQNLSWGKRLRPTCNCRAQFVTRISKYLSGAKMRLECRDREGGHLTYTSEGETNSPGNDELKVKGDHEEVCEVAHEGGHLTFTWKVRPTTSRFVRLHVKAAT</sequence>
<dbReference type="PANTHER" id="PTHR31614:SF2">
    <property type="entry name" value="F28N24.16 PROTEIN"/>
    <property type="match status" value="1"/>
</dbReference>
<gene>
    <name evidence="3" type="ORF">COLO4_31369</name>
</gene>
<evidence type="ECO:0000256" key="1">
    <source>
        <dbReference type="ARBA" id="ARBA00010049"/>
    </source>
</evidence>